<evidence type="ECO:0000256" key="3">
    <source>
        <dbReference type="ARBA" id="ARBA00022606"/>
    </source>
</evidence>
<evidence type="ECO:0000256" key="1">
    <source>
        <dbReference type="ARBA" id="ARBA00004651"/>
    </source>
</evidence>
<reference evidence="11" key="1">
    <citation type="submission" date="2025-08" db="UniProtKB">
        <authorList>
            <consortium name="Ensembl"/>
        </authorList>
    </citation>
    <scope>IDENTIFICATION</scope>
</reference>
<dbReference type="Gene3D" id="1.20.1070.10">
    <property type="entry name" value="Rhodopsin 7-helix transmembrane proteins"/>
    <property type="match status" value="1"/>
</dbReference>
<evidence type="ECO:0000256" key="8">
    <source>
        <dbReference type="ARBA" id="ARBA00023224"/>
    </source>
</evidence>
<keyword evidence="6 9" id="KW-0472">Membrane</keyword>
<evidence type="ECO:0000313" key="11">
    <source>
        <dbReference type="Ensembl" id="ENSNGAP00000004144.1"/>
    </source>
</evidence>
<dbReference type="PANTHER" id="PTHR26453">
    <property type="entry name" value="OLFACTORY RECEPTOR"/>
    <property type="match status" value="1"/>
</dbReference>
<protein>
    <submittedName>
        <fullName evidence="11">Olfactory receptor family 2 subfamily W member 4</fullName>
    </submittedName>
</protein>
<evidence type="ECO:0000313" key="12">
    <source>
        <dbReference type="Proteomes" id="UP000694381"/>
    </source>
</evidence>
<feature type="domain" description="G-protein coupled receptors family 1 profile" evidence="10">
    <location>
        <begin position="36"/>
        <end position="68"/>
    </location>
</feature>
<feature type="transmembrane region" description="Helical" evidence="9">
    <location>
        <begin position="208"/>
        <end position="227"/>
    </location>
</feature>
<dbReference type="InterPro" id="IPR000725">
    <property type="entry name" value="Olfact_rcpt"/>
</dbReference>
<keyword evidence="5 9" id="KW-1133">Transmembrane helix</keyword>
<dbReference type="Ensembl" id="ENSNGAT00000006481.1">
    <property type="protein sequence ID" value="ENSNGAP00000004144.1"/>
    <property type="gene ID" value="ENSNGAG00000005277.1"/>
</dbReference>
<evidence type="ECO:0000256" key="6">
    <source>
        <dbReference type="ARBA" id="ARBA00023136"/>
    </source>
</evidence>
<dbReference type="GO" id="GO:0007186">
    <property type="term" value="P:G protein-coupled receptor signaling pathway"/>
    <property type="evidence" value="ECO:0007669"/>
    <property type="project" value="InterPro"/>
</dbReference>
<organism evidence="11 12">
    <name type="scientific">Nannospalax galili</name>
    <name type="common">Northern Israeli blind subterranean mole rat</name>
    <name type="synonym">Spalax galili</name>
    <dbReference type="NCBI Taxonomy" id="1026970"/>
    <lineage>
        <taxon>Eukaryota</taxon>
        <taxon>Metazoa</taxon>
        <taxon>Chordata</taxon>
        <taxon>Craniata</taxon>
        <taxon>Vertebrata</taxon>
        <taxon>Euteleostomi</taxon>
        <taxon>Mammalia</taxon>
        <taxon>Eutheria</taxon>
        <taxon>Euarchontoglires</taxon>
        <taxon>Glires</taxon>
        <taxon>Rodentia</taxon>
        <taxon>Myomorpha</taxon>
        <taxon>Muroidea</taxon>
        <taxon>Spalacidae</taxon>
        <taxon>Spalacinae</taxon>
        <taxon>Nannospalax</taxon>
    </lineage>
</organism>
<keyword evidence="8" id="KW-0807">Transducer</keyword>
<dbReference type="OMA" id="LCFSTSC"/>
<evidence type="ECO:0000256" key="5">
    <source>
        <dbReference type="ARBA" id="ARBA00022989"/>
    </source>
</evidence>
<dbReference type="GO" id="GO:0004984">
    <property type="term" value="F:olfactory receptor activity"/>
    <property type="evidence" value="ECO:0007669"/>
    <property type="project" value="InterPro"/>
</dbReference>
<feature type="transmembrane region" description="Helical" evidence="9">
    <location>
        <begin position="101"/>
        <end position="123"/>
    </location>
</feature>
<keyword evidence="12" id="KW-1185">Reference proteome</keyword>
<dbReference type="Proteomes" id="UP000694381">
    <property type="component" value="Unassembled WGS sequence"/>
</dbReference>
<dbReference type="InterPro" id="IPR017452">
    <property type="entry name" value="GPCR_Rhodpsn_7TM"/>
</dbReference>
<feature type="transmembrane region" description="Helical" evidence="9">
    <location>
        <begin position="55"/>
        <end position="72"/>
    </location>
</feature>
<keyword evidence="7" id="KW-0675">Receptor</keyword>
<name>A0A8C6QJG3_NANGA</name>
<evidence type="ECO:0000256" key="2">
    <source>
        <dbReference type="ARBA" id="ARBA00022475"/>
    </source>
</evidence>
<keyword evidence="2" id="KW-1003">Cell membrane</keyword>
<evidence type="ECO:0000259" key="10">
    <source>
        <dbReference type="PROSITE" id="PS50262"/>
    </source>
</evidence>
<feature type="transmembrane region" description="Helical" evidence="9">
    <location>
        <begin position="78"/>
        <end position="94"/>
    </location>
</feature>
<dbReference type="AlphaFoldDB" id="A0A8C6QJG3"/>
<evidence type="ECO:0000256" key="9">
    <source>
        <dbReference type="SAM" id="Phobius"/>
    </source>
</evidence>
<dbReference type="PROSITE" id="PS50262">
    <property type="entry name" value="G_PROTEIN_RECEP_F1_2"/>
    <property type="match status" value="1"/>
</dbReference>
<keyword evidence="4 9" id="KW-0812">Transmembrane</keyword>
<accession>A0A8C6QJG3</accession>
<dbReference type="SUPFAM" id="SSF81321">
    <property type="entry name" value="Family A G protein-coupled receptor-like"/>
    <property type="match status" value="1"/>
</dbReference>
<feature type="transmembrane region" description="Helical" evidence="9">
    <location>
        <begin position="239"/>
        <end position="256"/>
    </location>
</feature>
<feature type="transmembrane region" description="Helical" evidence="9">
    <location>
        <begin position="20"/>
        <end position="43"/>
    </location>
</feature>
<dbReference type="Pfam" id="PF13853">
    <property type="entry name" value="7tm_4"/>
    <property type="match status" value="2"/>
</dbReference>
<sequence>DSLEHGFISVGFSDCPRLEMVLFVVNLILYSAAVLGNSTIILVIKLEPRLHTPMYFFLANLSFLDLCFSSSCTPQMPGPSYAGCVVQLFSFLWVGGIECILLAVMLCVRLVAVAWGSGLINAIGTSPLMMTLSRCGRRRVNHFLCERPALIEMACVDAQAVEMLAFTSAILTVLLPLTLILVSLATWPQQCCKSAAGRRKAFSTCSSHLTVVSLFYCSIIYMHMQLGNGSSQDQGKFPTLFYNLVMPMLIPLIYTLRDKEVKGPLKKLLGRQ</sequence>
<reference evidence="11" key="2">
    <citation type="submission" date="2025-09" db="UniProtKB">
        <authorList>
            <consortium name="Ensembl"/>
        </authorList>
    </citation>
    <scope>IDENTIFICATION</scope>
</reference>
<dbReference type="GO" id="GO:0005886">
    <property type="term" value="C:plasma membrane"/>
    <property type="evidence" value="ECO:0007669"/>
    <property type="project" value="UniProtKB-SubCell"/>
</dbReference>
<dbReference type="GeneTree" id="ENSGT01150000286913"/>
<comment type="subcellular location">
    <subcellularLocation>
        <location evidence="1">Cell membrane</location>
        <topology evidence="1">Multi-pass membrane protein</topology>
    </subcellularLocation>
</comment>
<proteinExistence type="predicted"/>
<keyword evidence="3" id="KW-0716">Sensory transduction</keyword>
<feature type="transmembrane region" description="Helical" evidence="9">
    <location>
        <begin position="163"/>
        <end position="187"/>
    </location>
</feature>
<evidence type="ECO:0000256" key="7">
    <source>
        <dbReference type="ARBA" id="ARBA00023170"/>
    </source>
</evidence>
<evidence type="ECO:0000256" key="4">
    <source>
        <dbReference type="ARBA" id="ARBA00022692"/>
    </source>
</evidence>